<dbReference type="PANTHER" id="PTHR22760:SF1">
    <property type="entry name" value="DOL-P-MAN:MAN(7)GLCNAC(2)-PP-DOL ALPHA-1,6-MANNOSYLTRANSFERASE"/>
    <property type="match status" value="1"/>
</dbReference>
<evidence type="ECO:0000256" key="10">
    <source>
        <dbReference type="ARBA" id="ARBA00044721"/>
    </source>
</evidence>
<dbReference type="EC" id="2.4.1.-" evidence="12"/>
<comment type="pathway">
    <text evidence="2">Protein modification; protein glycosylation.</text>
</comment>
<evidence type="ECO:0000256" key="4">
    <source>
        <dbReference type="ARBA" id="ARBA00022676"/>
    </source>
</evidence>
<feature type="transmembrane region" description="Helical" evidence="12">
    <location>
        <begin position="151"/>
        <end position="173"/>
    </location>
</feature>
<evidence type="ECO:0000256" key="9">
    <source>
        <dbReference type="ARBA" id="ARBA00023136"/>
    </source>
</evidence>
<keyword evidence="7 12" id="KW-0256">Endoplasmic reticulum</keyword>
<evidence type="ECO:0000313" key="13">
    <source>
        <dbReference type="EMBL" id="KAG0657084.1"/>
    </source>
</evidence>
<keyword evidence="14" id="KW-1185">Reference proteome</keyword>
<dbReference type="InterPro" id="IPR005599">
    <property type="entry name" value="GPI_mannosylTrfase"/>
</dbReference>
<keyword evidence="4 12" id="KW-0328">Glycosyltransferase</keyword>
<feature type="transmembrane region" description="Helical" evidence="12">
    <location>
        <begin position="97"/>
        <end position="115"/>
    </location>
</feature>
<dbReference type="GO" id="GO:0006487">
    <property type="term" value="P:protein N-linked glycosylation"/>
    <property type="evidence" value="ECO:0007669"/>
    <property type="project" value="TreeGrafter"/>
</dbReference>
<proteinExistence type="inferred from homology"/>
<dbReference type="GO" id="GO:0052917">
    <property type="term" value="F:dol-P-Man:Man(7)GlcNAc(2)-PP-Dol alpha-1,6-mannosyltransferase activity"/>
    <property type="evidence" value="ECO:0007669"/>
    <property type="project" value="UniProtKB-EC"/>
</dbReference>
<dbReference type="PANTHER" id="PTHR22760">
    <property type="entry name" value="GLYCOSYLTRANSFERASE"/>
    <property type="match status" value="1"/>
</dbReference>
<keyword evidence="6 12" id="KW-0812">Transmembrane</keyword>
<organism evidence="13 14">
    <name type="scientific">Rhodotorula mucilaginosa</name>
    <name type="common">Yeast</name>
    <name type="synonym">Rhodotorula rubra</name>
    <dbReference type="NCBI Taxonomy" id="5537"/>
    <lineage>
        <taxon>Eukaryota</taxon>
        <taxon>Fungi</taxon>
        <taxon>Dikarya</taxon>
        <taxon>Basidiomycota</taxon>
        <taxon>Pucciniomycotina</taxon>
        <taxon>Microbotryomycetes</taxon>
        <taxon>Sporidiobolales</taxon>
        <taxon>Sporidiobolaceae</taxon>
        <taxon>Rhodotorula</taxon>
    </lineage>
</organism>
<dbReference type="Pfam" id="PF03901">
    <property type="entry name" value="Glyco_transf_22"/>
    <property type="match status" value="1"/>
</dbReference>
<feature type="transmembrane region" description="Helical" evidence="12">
    <location>
        <begin position="185"/>
        <end position="211"/>
    </location>
</feature>
<evidence type="ECO:0000256" key="3">
    <source>
        <dbReference type="ARBA" id="ARBA00007063"/>
    </source>
</evidence>
<protein>
    <recommendedName>
        <fullName evidence="12">Mannosyltransferase</fullName>
        <ecNumber evidence="12">2.4.1.-</ecNumber>
    </recommendedName>
</protein>
<gene>
    <name evidence="13" type="primary">ALG12</name>
    <name evidence="13" type="ORF">C6P46_006673</name>
</gene>
<evidence type="ECO:0000256" key="6">
    <source>
        <dbReference type="ARBA" id="ARBA00022692"/>
    </source>
</evidence>
<feature type="transmembrane region" description="Helical" evidence="12">
    <location>
        <begin position="362"/>
        <end position="381"/>
    </location>
</feature>
<comment type="caution">
    <text evidence="13">The sequence shown here is derived from an EMBL/GenBank/DDBJ whole genome shotgun (WGS) entry which is preliminary data.</text>
</comment>
<evidence type="ECO:0000256" key="5">
    <source>
        <dbReference type="ARBA" id="ARBA00022679"/>
    </source>
</evidence>
<evidence type="ECO:0000256" key="7">
    <source>
        <dbReference type="ARBA" id="ARBA00022824"/>
    </source>
</evidence>
<dbReference type="AlphaFoldDB" id="A0A9P7B3X6"/>
<evidence type="ECO:0000256" key="12">
    <source>
        <dbReference type="RuleBase" id="RU363075"/>
    </source>
</evidence>
<comment type="function">
    <text evidence="10">Mannosyltransferase that operates in the biosynthetic pathway of dolichol-linked oligosaccharides, the glycan precursors employed in protein asparagine (N)-glycosylation. The assembly of dolichol-linked oligosaccharides begins on the cytosolic side of the endoplasmic reticulum membrane and finishes in its lumen. The sequential addition of sugars to dolichol pyrophosphate produces dolichol-linked oligosaccharides containing fourteen sugars, including two GlcNAcs, nine mannoses and three glucoses. Once assembled, the oligosaccharide is transferred from the lipid to nascent proteins by oligosaccharyltransferases. In the lumen of the endoplasmic reticulum, adds the eighth mannose residue in an alpha-1,6 linkage onto Man(7)GlcNAc(2)-PP-dolichol to produce Man(8)GlcNAc(2)-PP-dolichol.</text>
</comment>
<comment type="subcellular location">
    <subcellularLocation>
        <location evidence="1 12">Endoplasmic reticulum membrane</location>
        <topology evidence="1 12">Multi-pass membrane protein</topology>
    </subcellularLocation>
</comment>
<sequence length="558" mass="60486">MRLVPRVEQVLVVLVYSAHVLLVPGTKVEESFTLHATRDVVVRGTSRLAIPHYDHAEFAGAVPRSLIPPTLLAILSTPVLDLAKRCGAIRDGLDAQIIIRLVLALTSALALLFLASRVRSTYGGRTARYLLLLSATQFHVPFWAGRTVPNMLAFPIVQVALGLFVSPPTLQALSRPRFETRRNILVGFALLTFAAIVIRLELIALIAPFALENLLQGSVGLVELAVTGTVSALLSLGASIGVDTYFWQQRETWLWPEGYAFWFNVVEGKSAEWGVSPPLYYFTSALPRLLHLSLIPAAFSFLLDRRSRRLLLPCLVYVGLLSALKHKEWRFVVYVVPAFTIAAAGGIVGLGAFTASPRLRRLALLALVGANLVLTALGLVASSQNYPGLAAVTFLRSSHLAITSDHTVAKLATVHVHVGIEAKMTGASNFVLLDQPAQARAHLENDAAPRAWYLPSLSPSTSTVTPEIVYSRLETPAFETLRGLARSGEFDYALVSAAAADDEDDEAASAPVGTETLYEAPVFAGFDWRAVLLRGKVGEVVRTKPAVRVVKLPRSDRA</sequence>
<keyword evidence="5" id="KW-0808">Transferase</keyword>
<comment type="catalytic activity">
    <reaction evidence="11">
        <text>an alpha-D-Man-(1-&gt;2)-alpha-D-Man-(1-&gt;2)-alpha-D-Man-(1-&gt;3)-[alpha-D-Man-(1-&gt;2)-alpha-D-Man-(1-&gt;3)-alpha-D-Man-(1-&gt;6)]-beta-D-Man-(1-&gt;4)-beta-D-GlcNAc-(1-&gt;4)-alpha-D-GlcNAc-diphospho-di-trans,poly-cis-dolichol + a di-trans,poly-cis-dolichyl beta-D-mannosyl phosphate = an alpha-D-Man-(1-&gt;2)-alpha-D-Man-(1-&gt;2)-alpha-D-Man-(1-&gt;3)-[alpha-D-Man-(1-&gt;2)-alpha-D-Man-(1-&gt;3)-[alpha-D-Man-(1-&gt;6)]-alpha-D-Man-(1-&gt;6)]-beta-D-Man-(1-&gt;4)-beta-D-GlcNAc-(1-&gt;4)-alpha-D-GlcNAc-diphospho-di-trans,poly-cis-dolichol + a di-trans,poly-cis-dolichyl phosphate + H(+)</text>
        <dbReference type="Rhea" id="RHEA:29535"/>
        <dbReference type="Rhea" id="RHEA-COMP:19498"/>
        <dbReference type="Rhea" id="RHEA-COMP:19501"/>
        <dbReference type="Rhea" id="RHEA-COMP:19518"/>
        <dbReference type="Rhea" id="RHEA-COMP:19519"/>
        <dbReference type="ChEBI" id="CHEBI:15378"/>
        <dbReference type="ChEBI" id="CHEBI:57683"/>
        <dbReference type="ChEBI" id="CHEBI:58211"/>
        <dbReference type="ChEBI" id="CHEBI:132517"/>
        <dbReference type="ChEBI" id="CHEBI:132519"/>
        <dbReference type="EC" id="2.4.1.260"/>
    </reaction>
    <physiologicalReaction direction="left-to-right" evidence="11">
        <dbReference type="Rhea" id="RHEA:29536"/>
    </physiologicalReaction>
</comment>
<name>A0A9P7B3X6_RHOMI</name>
<evidence type="ECO:0000313" key="14">
    <source>
        <dbReference type="Proteomes" id="UP000777482"/>
    </source>
</evidence>
<dbReference type="EMBL" id="PUHQ01000086">
    <property type="protein sequence ID" value="KAG0657084.1"/>
    <property type="molecule type" value="Genomic_DNA"/>
</dbReference>
<feature type="transmembrane region" description="Helical" evidence="12">
    <location>
        <begin position="332"/>
        <end position="355"/>
    </location>
</feature>
<dbReference type="Proteomes" id="UP000777482">
    <property type="component" value="Unassembled WGS sequence"/>
</dbReference>
<evidence type="ECO:0000256" key="2">
    <source>
        <dbReference type="ARBA" id="ARBA00004922"/>
    </source>
</evidence>
<keyword evidence="9 12" id="KW-0472">Membrane</keyword>
<evidence type="ECO:0000256" key="8">
    <source>
        <dbReference type="ARBA" id="ARBA00022989"/>
    </source>
</evidence>
<comment type="similarity">
    <text evidence="3 12">Belongs to the glycosyltransferase 22 family.</text>
</comment>
<keyword evidence="8 12" id="KW-1133">Transmembrane helix</keyword>
<accession>A0A9P7B3X6</accession>
<evidence type="ECO:0000256" key="1">
    <source>
        <dbReference type="ARBA" id="ARBA00004477"/>
    </source>
</evidence>
<dbReference type="GO" id="GO:0005789">
    <property type="term" value="C:endoplasmic reticulum membrane"/>
    <property type="evidence" value="ECO:0007669"/>
    <property type="project" value="UniProtKB-SubCell"/>
</dbReference>
<reference evidence="13 14" key="1">
    <citation type="submission" date="2020-11" db="EMBL/GenBank/DDBJ databases">
        <title>Kefir isolates.</title>
        <authorList>
            <person name="Marcisauskas S."/>
            <person name="Kim Y."/>
            <person name="Blasche S."/>
        </authorList>
    </citation>
    <scope>NUCLEOTIDE SEQUENCE [LARGE SCALE GENOMIC DNA]</scope>
    <source>
        <strain evidence="13 14">KR</strain>
    </source>
</reference>
<evidence type="ECO:0000256" key="11">
    <source>
        <dbReference type="ARBA" id="ARBA00048899"/>
    </source>
</evidence>
<dbReference type="OrthoDB" id="19039at2759"/>